<evidence type="ECO:0000313" key="2">
    <source>
        <dbReference type="EMBL" id="MDQ0206147.1"/>
    </source>
</evidence>
<feature type="transmembrane region" description="Helical" evidence="1">
    <location>
        <begin position="12"/>
        <end position="34"/>
    </location>
</feature>
<evidence type="ECO:0000256" key="1">
    <source>
        <dbReference type="SAM" id="Phobius"/>
    </source>
</evidence>
<organism evidence="2 3">
    <name type="scientific">Alkalicoccobacillus murimartini</name>
    <dbReference type="NCBI Taxonomy" id="171685"/>
    <lineage>
        <taxon>Bacteria</taxon>
        <taxon>Bacillati</taxon>
        <taxon>Bacillota</taxon>
        <taxon>Bacilli</taxon>
        <taxon>Bacillales</taxon>
        <taxon>Bacillaceae</taxon>
        <taxon>Alkalicoccobacillus</taxon>
    </lineage>
</organism>
<evidence type="ECO:0000313" key="3">
    <source>
        <dbReference type="Proteomes" id="UP001225034"/>
    </source>
</evidence>
<keyword evidence="1" id="KW-0472">Membrane</keyword>
<feature type="transmembrane region" description="Helical" evidence="1">
    <location>
        <begin position="40"/>
        <end position="58"/>
    </location>
</feature>
<accession>A0ABT9YE82</accession>
<dbReference type="EMBL" id="JAUSUA010000001">
    <property type="protein sequence ID" value="MDQ0206147.1"/>
    <property type="molecule type" value="Genomic_DNA"/>
</dbReference>
<comment type="caution">
    <text evidence="2">The sequence shown here is derived from an EMBL/GenBank/DDBJ whole genome shotgun (WGS) entry which is preliminary data.</text>
</comment>
<protein>
    <submittedName>
        <fullName evidence="2">Flp pilus assembly protein TadB</fullName>
    </submittedName>
</protein>
<dbReference type="Proteomes" id="UP001225034">
    <property type="component" value="Unassembled WGS sequence"/>
</dbReference>
<keyword evidence="1" id="KW-0812">Transmembrane</keyword>
<name>A0ABT9YE82_9BACI</name>
<dbReference type="RefSeq" id="WP_306980326.1">
    <property type="nucleotide sequence ID" value="NZ_JAUSUA010000001.1"/>
</dbReference>
<keyword evidence="1" id="KW-1133">Transmembrane helix</keyword>
<proteinExistence type="predicted"/>
<keyword evidence="3" id="KW-1185">Reference proteome</keyword>
<reference evidence="2 3" key="1">
    <citation type="submission" date="2023-07" db="EMBL/GenBank/DDBJ databases">
        <title>Genomic Encyclopedia of Type Strains, Phase IV (KMG-IV): sequencing the most valuable type-strain genomes for metagenomic binning, comparative biology and taxonomic classification.</title>
        <authorList>
            <person name="Goeker M."/>
        </authorList>
    </citation>
    <scope>NUCLEOTIDE SEQUENCE [LARGE SCALE GENOMIC DNA]</scope>
    <source>
        <strain evidence="2 3">DSM 19154</strain>
    </source>
</reference>
<sequence length="69" mass="7807">MSKLEYLVTGVGSLRTFYFITCGFFVLLAFIKIFVYNNPLYYVSSIGLAVCYFASGLLETKKRKQTKSG</sequence>
<gene>
    <name evidence="2" type="ORF">J2S05_000921</name>
</gene>